<keyword evidence="2" id="KW-1185">Reference proteome</keyword>
<dbReference type="Proteomes" id="UP000198406">
    <property type="component" value="Unassembled WGS sequence"/>
</dbReference>
<evidence type="ECO:0000313" key="1">
    <source>
        <dbReference type="EMBL" id="GAX17650.1"/>
    </source>
</evidence>
<gene>
    <name evidence="1" type="ORF">FisN_UnNu084</name>
</gene>
<organism evidence="1 2">
    <name type="scientific">Fistulifera solaris</name>
    <name type="common">Oleaginous diatom</name>
    <dbReference type="NCBI Taxonomy" id="1519565"/>
    <lineage>
        <taxon>Eukaryota</taxon>
        <taxon>Sar</taxon>
        <taxon>Stramenopiles</taxon>
        <taxon>Ochrophyta</taxon>
        <taxon>Bacillariophyta</taxon>
        <taxon>Bacillariophyceae</taxon>
        <taxon>Bacillariophycidae</taxon>
        <taxon>Naviculales</taxon>
        <taxon>Naviculaceae</taxon>
        <taxon>Fistulifera</taxon>
    </lineage>
</organism>
<sequence>MAKREGPKDKEGNLWIKSKAKKQLVNDLVSGHVPIDSTKMSAEEVYNLSDRRELFQQFAFKNFSPNLKRLRKEHLELYASAAADEDALRRDRTVFPKQVIDRRGKPVWDGSEAQRLLRCDVRAKLDESLGFKKLYLSNLAYQVFDRSTFRQHIGQEKRRELFIAYLKSKKLKKSKKSKK</sequence>
<dbReference type="InParanoid" id="A0A1Z5JUF4"/>
<comment type="caution">
    <text evidence="1">The sequence shown here is derived from an EMBL/GenBank/DDBJ whole genome shotgun (WGS) entry which is preliminary data.</text>
</comment>
<dbReference type="EMBL" id="BDSP01000119">
    <property type="protein sequence ID" value="GAX17650.1"/>
    <property type="molecule type" value="Genomic_DNA"/>
</dbReference>
<proteinExistence type="predicted"/>
<reference evidence="1 2" key="1">
    <citation type="journal article" date="2015" name="Plant Cell">
        <title>Oil accumulation by the oleaginous diatom Fistulifera solaris as revealed by the genome and transcriptome.</title>
        <authorList>
            <person name="Tanaka T."/>
            <person name="Maeda Y."/>
            <person name="Veluchamy A."/>
            <person name="Tanaka M."/>
            <person name="Abida H."/>
            <person name="Marechal E."/>
            <person name="Bowler C."/>
            <person name="Muto M."/>
            <person name="Sunaga Y."/>
            <person name="Tanaka M."/>
            <person name="Yoshino T."/>
            <person name="Taniguchi T."/>
            <person name="Fukuda Y."/>
            <person name="Nemoto M."/>
            <person name="Matsumoto M."/>
            <person name="Wong P.S."/>
            <person name="Aburatani S."/>
            <person name="Fujibuchi W."/>
        </authorList>
    </citation>
    <scope>NUCLEOTIDE SEQUENCE [LARGE SCALE GENOMIC DNA]</scope>
    <source>
        <strain evidence="1 2">JPCC DA0580</strain>
    </source>
</reference>
<protein>
    <submittedName>
        <fullName evidence="1">Uncharacterized protein</fullName>
    </submittedName>
</protein>
<accession>A0A1Z5JUF4</accession>
<dbReference type="AlphaFoldDB" id="A0A1Z5JUF4"/>
<name>A0A1Z5JUF4_FISSO</name>
<evidence type="ECO:0000313" key="2">
    <source>
        <dbReference type="Proteomes" id="UP000198406"/>
    </source>
</evidence>
<dbReference type="OrthoDB" id="52711at2759"/>